<evidence type="ECO:0000313" key="1">
    <source>
        <dbReference type="EMBL" id="MBX48204.1"/>
    </source>
</evidence>
<sequence>MLLIHMQQENYIPKEQNRERCPHSEKMVTALLLTKTTKLRKA</sequence>
<name>A0A2P2P0F5_RHIMU</name>
<dbReference type="AlphaFoldDB" id="A0A2P2P0F5"/>
<organism evidence="1">
    <name type="scientific">Rhizophora mucronata</name>
    <name type="common">Asiatic mangrove</name>
    <dbReference type="NCBI Taxonomy" id="61149"/>
    <lineage>
        <taxon>Eukaryota</taxon>
        <taxon>Viridiplantae</taxon>
        <taxon>Streptophyta</taxon>
        <taxon>Embryophyta</taxon>
        <taxon>Tracheophyta</taxon>
        <taxon>Spermatophyta</taxon>
        <taxon>Magnoliopsida</taxon>
        <taxon>eudicotyledons</taxon>
        <taxon>Gunneridae</taxon>
        <taxon>Pentapetalae</taxon>
        <taxon>rosids</taxon>
        <taxon>fabids</taxon>
        <taxon>Malpighiales</taxon>
        <taxon>Rhizophoraceae</taxon>
        <taxon>Rhizophora</taxon>
    </lineage>
</organism>
<accession>A0A2P2P0F5</accession>
<dbReference type="EMBL" id="GGEC01067720">
    <property type="protein sequence ID" value="MBX48204.1"/>
    <property type="molecule type" value="Transcribed_RNA"/>
</dbReference>
<proteinExistence type="predicted"/>
<reference evidence="1" key="1">
    <citation type="submission" date="2018-02" db="EMBL/GenBank/DDBJ databases">
        <title>Rhizophora mucronata_Transcriptome.</title>
        <authorList>
            <person name="Meera S.P."/>
            <person name="Sreeshan A."/>
            <person name="Augustine A."/>
        </authorList>
    </citation>
    <scope>NUCLEOTIDE SEQUENCE</scope>
    <source>
        <tissue evidence="1">Leaf</tissue>
    </source>
</reference>
<protein>
    <submittedName>
        <fullName evidence="1">Uncharacterized protein</fullName>
    </submittedName>
</protein>